<evidence type="ECO:0000256" key="7">
    <source>
        <dbReference type="ARBA" id="ARBA00023065"/>
    </source>
</evidence>
<dbReference type="PRINTS" id="PR00184">
    <property type="entry name" value="NEISSPPORIN"/>
</dbReference>
<evidence type="ECO:0000256" key="5">
    <source>
        <dbReference type="ARBA" id="ARBA00022692"/>
    </source>
</evidence>
<evidence type="ECO:0000256" key="9">
    <source>
        <dbReference type="ARBA" id="ARBA00023136"/>
    </source>
</evidence>
<evidence type="ECO:0000256" key="11">
    <source>
        <dbReference type="SAM" id="SignalP"/>
    </source>
</evidence>
<protein>
    <submittedName>
        <fullName evidence="13">Porin</fullName>
    </submittedName>
</protein>
<dbReference type="CDD" id="cd00342">
    <property type="entry name" value="gram_neg_porins"/>
    <property type="match status" value="1"/>
</dbReference>
<dbReference type="EMBL" id="JAKOOW010000021">
    <property type="protein sequence ID" value="MCG6503831.1"/>
    <property type="molecule type" value="Genomic_DNA"/>
</dbReference>
<name>A0ABS9NNY8_9NEIS</name>
<sequence length="359" mass="38494">MKKTLLALALAGLSTASMAEVILYGQIKGGVEVTKVRHQKGTETQIVDYGSRIGFKGQEQLNGDLKAIWQLEQRVDIGGGKKSKVVGVDANNNPIIVTEGRGFGTRDSFIGLEGGFGKVRVGHLSTPVKEVNDKLDIWEYADNRAGLAEFVRDNDAVGRRTAISYQTPDFSGFKANVYVSPSDNNKLNDGYSDHAVYGLGAGYNANNIFADVAGVYVKNGANNDDVKANGKLRHGYQAVVQGGYDNGKLMAGVAYQRSQNVDEDSAKRNEVAASVAYTFDDALTLKGSAAYGFGVKDVAGTKAWENGKYFQGIVGADYALSKRTVVNGQVGYLQKGKKDYAKQNLTSGGTLSVGMKHKF</sequence>
<evidence type="ECO:0000256" key="8">
    <source>
        <dbReference type="ARBA" id="ARBA00023114"/>
    </source>
</evidence>
<evidence type="ECO:0000256" key="10">
    <source>
        <dbReference type="ARBA" id="ARBA00023237"/>
    </source>
</evidence>
<dbReference type="PANTHER" id="PTHR34501">
    <property type="entry name" value="PROTEIN YDDL-RELATED"/>
    <property type="match status" value="1"/>
</dbReference>
<keyword evidence="14" id="KW-1185">Reference proteome</keyword>
<proteinExistence type="predicted"/>
<keyword evidence="3" id="KW-0813">Transport</keyword>
<evidence type="ECO:0000313" key="14">
    <source>
        <dbReference type="Proteomes" id="UP001298424"/>
    </source>
</evidence>
<organism evidence="13 14">
    <name type="scientific">Kingella pumchi</name>
    <dbReference type="NCBI Taxonomy" id="2779506"/>
    <lineage>
        <taxon>Bacteria</taxon>
        <taxon>Pseudomonadati</taxon>
        <taxon>Pseudomonadota</taxon>
        <taxon>Betaproteobacteria</taxon>
        <taxon>Neisseriales</taxon>
        <taxon>Neisseriaceae</taxon>
        <taxon>Kingella</taxon>
    </lineage>
</organism>
<feature type="domain" description="Porin" evidence="12">
    <location>
        <begin position="8"/>
        <end position="334"/>
    </location>
</feature>
<keyword evidence="4" id="KW-1134">Transmembrane beta strand</keyword>
<dbReference type="RefSeq" id="WP_238746439.1">
    <property type="nucleotide sequence ID" value="NZ_JAKOOW010000021.1"/>
</dbReference>
<evidence type="ECO:0000256" key="6">
    <source>
        <dbReference type="ARBA" id="ARBA00022729"/>
    </source>
</evidence>
<feature type="chain" id="PRO_5045523169" evidence="11">
    <location>
        <begin position="20"/>
        <end position="359"/>
    </location>
</feature>
<dbReference type="InterPro" id="IPR023614">
    <property type="entry name" value="Porin_dom_sf"/>
</dbReference>
<dbReference type="PANTHER" id="PTHR34501:SF9">
    <property type="entry name" value="MAJOR OUTER MEMBRANE PROTEIN P.IA"/>
    <property type="match status" value="1"/>
</dbReference>
<feature type="signal peptide" evidence="11">
    <location>
        <begin position="1"/>
        <end position="19"/>
    </location>
</feature>
<gene>
    <name evidence="13" type="ORF">MB824_04890</name>
</gene>
<reference evidence="13 14" key="1">
    <citation type="submission" date="2022-02" db="EMBL/GenBank/DDBJ databases">
        <title>Genome sequence data of Kingella unionensis sp. nov. strain CICC 24913 (CCUG 75125).</title>
        <authorList>
            <person name="Xiao M."/>
        </authorList>
    </citation>
    <scope>NUCLEOTIDE SEQUENCE [LARGE SCALE GENOMIC DNA]</scope>
    <source>
        <strain evidence="13 14">CICC 24913</strain>
    </source>
</reference>
<keyword evidence="10" id="KW-0998">Cell outer membrane</keyword>
<comment type="subunit">
    <text evidence="2">Homotrimer.</text>
</comment>
<dbReference type="Pfam" id="PF13609">
    <property type="entry name" value="Porin_4"/>
    <property type="match status" value="1"/>
</dbReference>
<evidence type="ECO:0000256" key="4">
    <source>
        <dbReference type="ARBA" id="ARBA00022452"/>
    </source>
</evidence>
<dbReference type="InterPro" id="IPR050298">
    <property type="entry name" value="Gram-neg_bact_OMP"/>
</dbReference>
<accession>A0ABS9NNY8</accession>
<evidence type="ECO:0000256" key="2">
    <source>
        <dbReference type="ARBA" id="ARBA00011233"/>
    </source>
</evidence>
<evidence type="ECO:0000256" key="3">
    <source>
        <dbReference type="ARBA" id="ARBA00022448"/>
    </source>
</evidence>
<evidence type="ECO:0000256" key="1">
    <source>
        <dbReference type="ARBA" id="ARBA00004571"/>
    </source>
</evidence>
<dbReference type="SUPFAM" id="SSF56935">
    <property type="entry name" value="Porins"/>
    <property type="match status" value="1"/>
</dbReference>
<keyword evidence="7" id="KW-0406">Ion transport</keyword>
<evidence type="ECO:0000259" key="12">
    <source>
        <dbReference type="Pfam" id="PF13609"/>
    </source>
</evidence>
<keyword evidence="8" id="KW-0626">Porin</keyword>
<dbReference type="Proteomes" id="UP001298424">
    <property type="component" value="Unassembled WGS sequence"/>
</dbReference>
<dbReference type="InterPro" id="IPR033900">
    <property type="entry name" value="Gram_neg_porin_domain"/>
</dbReference>
<keyword evidence="9" id="KW-0472">Membrane</keyword>
<keyword evidence="6 11" id="KW-0732">Signal</keyword>
<comment type="caution">
    <text evidence="13">The sequence shown here is derived from an EMBL/GenBank/DDBJ whole genome shotgun (WGS) entry which is preliminary data.</text>
</comment>
<dbReference type="InterPro" id="IPR002299">
    <property type="entry name" value="Porin_Neis"/>
</dbReference>
<evidence type="ECO:0000313" key="13">
    <source>
        <dbReference type="EMBL" id="MCG6503831.1"/>
    </source>
</evidence>
<keyword evidence="5" id="KW-0812">Transmembrane</keyword>
<dbReference type="Gene3D" id="2.40.160.10">
    <property type="entry name" value="Porin"/>
    <property type="match status" value="1"/>
</dbReference>
<comment type="subcellular location">
    <subcellularLocation>
        <location evidence="1">Cell outer membrane</location>
        <topology evidence="1">Multi-pass membrane protein</topology>
    </subcellularLocation>
</comment>